<proteinExistence type="predicted"/>
<gene>
    <name evidence="2" type="ORF">SBAD_LOCUS3776</name>
</gene>
<dbReference type="WBParaSite" id="SBAD_0000394601-mRNA-1">
    <property type="protein sequence ID" value="SBAD_0000394601-mRNA-1"/>
    <property type="gene ID" value="SBAD_0000394601"/>
</dbReference>
<dbReference type="OrthoDB" id="5842760at2759"/>
<accession>A0A183IJI0</accession>
<keyword evidence="3" id="KW-1185">Reference proteome</keyword>
<dbReference type="Proteomes" id="UP000270296">
    <property type="component" value="Unassembled WGS sequence"/>
</dbReference>
<protein>
    <submittedName>
        <fullName evidence="2 4">Uncharacterized protein</fullName>
    </submittedName>
</protein>
<organism evidence="4">
    <name type="scientific">Soboliphyme baturini</name>
    <dbReference type="NCBI Taxonomy" id="241478"/>
    <lineage>
        <taxon>Eukaryota</taxon>
        <taxon>Metazoa</taxon>
        <taxon>Ecdysozoa</taxon>
        <taxon>Nematoda</taxon>
        <taxon>Enoplea</taxon>
        <taxon>Dorylaimia</taxon>
        <taxon>Dioctophymatida</taxon>
        <taxon>Dioctophymatoidea</taxon>
        <taxon>Soboliphymatidae</taxon>
        <taxon>Soboliphyme</taxon>
    </lineage>
</organism>
<evidence type="ECO:0000256" key="1">
    <source>
        <dbReference type="SAM" id="MobiDB-lite"/>
    </source>
</evidence>
<reference evidence="4" key="1">
    <citation type="submission" date="2016-06" db="UniProtKB">
        <authorList>
            <consortium name="WormBaseParasite"/>
        </authorList>
    </citation>
    <scope>IDENTIFICATION</scope>
</reference>
<evidence type="ECO:0000313" key="2">
    <source>
        <dbReference type="EMBL" id="VDP02324.1"/>
    </source>
</evidence>
<feature type="compositionally biased region" description="Basic and acidic residues" evidence="1">
    <location>
        <begin position="91"/>
        <end position="115"/>
    </location>
</feature>
<feature type="region of interest" description="Disordered" evidence="1">
    <location>
        <begin position="86"/>
        <end position="115"/>
    </location>
</feature>
<dbReference type="EMBL" id="UZAM01007941">
    <property type="protein sequence ID" value="VDP02324.1"/>
    <property type="molecule type" value="Genomic_DNA"/>
</dbReference>
<evidence type="ECO:0000313" key="4">
    <source>
        <dbReference type="WBParaSite" id="SBAD_0000394601-mRNA-1"/>
    </source>
</evidence>
<name>A0A183IJI0_9BILA</name>
<reference evidence="2 3" key="2">
    <citation type="submission" date="2018-11" db="EMBL/GenBank/DDBJ databases">
        <authorList>
            <consortium name="Pathogen Informatics"/>
        </authorList>
    </citation>
    <scope>NUCLEOTIDE SEQUENCE [LARGE SCALE GENOMIC DNA]</scope>
</reference>
<dbReference type="AlphaFoldDB" id="A0A183IJI0"/>
<evidence type="ECO:0000313" key="3">
    <source>
        <dbReference type="Proteomes" id="UP000270296"/>
    </source>
</evidence>
<sequence>MPHHQIYSIVPSFDAGSDHLLVRARLTFREKVGRKALQRADHRQQQKVLVEAVLQARISSEDCRQNDNRQDDYGNLAEKPRCCVKSASSSIRERERERRKDVIRDKDLVDETEEDEKRWDRHGVVLCF</sequence>